<dbReference type="Gene3D" id="3.30.565.10">
    <property type="entry name" value="Histidine kinase-like ATPase, C-terminal domain"/>
    <property type="match status" value="1"/>
</dbReference>
<dbReference type="SUPFAM" id="SSF48452">
    <property type="entry name" value="TPR-like"/>
    <property type="match status" value="2"/>
</dbReference>
<dbReference type="GO" id="GO:0000155">
    <property type="term" value="F:phosphorelay sensor kinase activity"/>
    <property type="evidence" value="ECO:0007669"/>
    <property type="project" value="InterPro"/>
</dbReference>
<dbReference type="InterPro" id="IPR004358">
    <property type="entry name" value="Sig_transdc_His_kin-like_C"/>
</dbReference>
<dbReference type="InterPro" id="IPR036890">
    <property type="entry name" value="HATPase_C_sf"/>
</dbReference>
<keyword evidence="5" id="KW-1133">Transmembrane helix</keyword>
<evidence type="ECO:0000256" key="3">
    <source>
        <dbReference type="ARBA" id="ARBA00022553"/>
    </source>
</evidence>
<evidence type="ECO:0000256" key="2">
    <source>
        <dbReference type="ARBA" id="ARBA00012438"/>
    </source>
</evidence>
<protein>
    <recommendedName>
        <fullName evidence="2">histidine kinase</fullName>
        <ecNumber evidence="2">2.7.13.3</ecNumber>
    </recommendedName>
</protein>
<sequence length="635" mass="71876">MRGVHKTIVLVLFSLLFFVATGTSRNLPIGSVDVLLEQVKALQYDNTTMAFSLLAEARERAGSNPNSLLRAKLNNREATLHYISGNYDLALNQYIRAREDGELANAKAEIVYALNGRALIQMVDKEYQEALRLLGECVEINRALQDSLSLAKNFFNMGIAHDEMSQPDQSLDYLIQAQEYLRSDSLVVLNLMVKNRMAKVYHKKGARHQAAALYQEVLATKPILTNWEKSFALAGLAELKLDQGDLEEALALGKAALEHAEIHGAHWDLQQITGLLSRIYQQRGEHELAFFHLKAHQVYSDSLYNASKNRQMARMELKLAQADNERLRAEKERDQTLIQHHYKWMGFLVLLVVFLGIILYFFYKNLRLKNRFTRFLAKNNKAIREQKEVIARQNQALLEVNGTRTKILSIISHDLRSPINGLKQLLAIRNQKLLTAQEEDEVVSLLSTQIQQTETFLNDLLEWANTQMDGMVAHPVPVNVVETVNTVLEQLDYPLKTKFLVVEHVWGPANRHFARVDTNHFKIIIQNILGNAIKFTPEYGKIRVYYTLTADNIACHIEDSGTGINEAQQELINGEGDARIPSMVGTRNEKGTGLGLLMVKQFLALNGGKMDVASIPGLGTRFTLHFHREAIETRG</sequence>
<dbReference type="EC" id="2.7.13.3" evidence="2"/>
<comment type="catalytic activity">
    <reaction evidence="1">
        <text>ATP + protein L-histidine = ADP + protein N-phospho-L-histidine.</text>
        <dbReference type="EC" id="2.7.13.3"/>
    </reaction>
</comment>
<dbReference type="PRINTS" id="PR00344">
    <property type="entry name" value="BCTRLSENSOR"/>
</dbReference>
<dbReference type="InterPro" id="IPR011990">
    <property type="entry name" value="TPR-like_helical_dom_sf"/>
</dbReference>
<evidence type="ECO:0000313" key="7">
    <source>
        <dbReference type="EMBL" id="SEJ46252.1"/>
    </source>
</evidence>
<keyword evidence="8" id="KW-1185">Reference proteome</keyword>
<keyword evidence="7" id="KW-0808">Transferase</keyword>
<dbReference type="PANTHER" id="PTHR43547:SF2">
    <property type="entry name" value="HYBRID SIGNAL TRANSDUCTION HISTIDINE KINASE C"/>
    <property type="match status" value="1"/>
</dbReference>
<feature type="domain" description="Histidine kinase" evidence="6">
    <location>
        <begin position="410"/>
        <end position="630"/>
    </location>
</feature>
<dbReference type="SUPFAM" id="SSF55874">
    <property type="entry name" value="ATPase domain of HSP90 chaperone/DNA topoisomerase II/histidine kinase"/>
    <property type="match status" value="1"/>
</dbReference>
<gene>
    <name evidence="7" type="ORF">SAMN05192553_10481</name>
</gene>
<dbReference type="InterPro" id="IPR003594">
    <property type="entry name" value="HATPase_dom"/>
</dbReference>
<dbReference type="InterPro" id="IPR036097">
    <property type="entry name" value="HisK_dim/P_sf"/>
</dbReference>
<dbReference type="InterPro" id="IPR005467">
    <property type="entry name" value="His_kinase_dom"/>
</dbReference>
<dbReference type="PROSITE" id="PS50109">
    <property type="entry name" value="HIS_KIN"/>
    <property type="match status" value="1"/>
</dbReference>
<accession>A0A1H6Z9A9</accession>
<dbReference type="Proteomes" id="UP000199403">
    <property type="component" value="Unassembled WGS sequence"/>
</dbReference>
<proteinExistence type="predicted"/>
<dbReference type="STRING" id="1416801.SAMN05192553_10481"/>
<evidence type="ECO:0000313" key="8">
    <source>
        <dbReference type="Proteomes" id="UP000199403"/>
    </source>
</evidence>
<dbReference type="EMBL" id="FNZH01000004">
    <property type="protein sequence ID" value="SEJ46252.1"/>
    <property type="molecule type" value="Genomic_DNA"/>
</dbReference>
<evidence type="ECO:0000259" key="6">
    <source>
        <dbReference type="PROSITE" id="PS50109"/>
    </source>
</evidence>
<dbReference type="InterPro" id="IPR003661">
    <property type="entry name" value="HisK_dim/P_dom"/>
</dbReference>
<dbReference type="InterPro" id="IPR019734">
    <property type="entry name" value="TPR_rpt"/>
</dbReference>
<feature type="coiled-coil region" evidence="4">
    <location>
        <begin position="305"/>
        <end position="339"/>
    </location>
</feature>
<evidence type="ECO:0000256" key="1">
    <source>
        <dbReference type="ARBA" id="ARBA00000085"/>
    </source>
</evidence>
<keyword evidence="5" id="KW-0472">Membrane</keyword>
<dbReference type="Pfam" id="PF02518">
    <property type="entry name" value="HATPase_c"/>
    <property type="match status" value="1"/>
</dbReference>
<dbReference type="Gene3D" id="1.10.287.130">
    <property type="match status" value="1"/>
</dbReference>
<dbReference type="SMART" id="SM00028">
    <property type="entry name" value="TPR"/>
    <property type="match status" value="4"/>
</dbReference>
<keyword evidence="7" id="KW-0418">Kinase</keyword>
<dbReference type="Gene3D" id="1.25.40.10">
    <property type="entry name" value="Tetratricopeptide repeat domain"/>
    <property type="match status" value="2"/>
</dbReference>
<keyword evidence="4" id="KW-0175">Coiled coil</keyword>
<dbReference type="OrthoDB" id="1269247at2"/>
<keyword evidence="3" id="KW-0597">Phosphoprotein</keyword>
<dbReference type="PANTHER" id="PTHR43547">
    <property type="entry name" value="TWO-COMPONENT HISTIDINE KINASE"/>
    <property type="match status" value="1"/>
</dbReference>
<reference evidence="8" key="1">
    <citation type="submission" date="2016-10" db="EMBL/GenBank/DDBJ databases">
        <authorList>
            <person name="Varghese N."/>
            <person name="Submissions S."/>
        </authorList>
    </citation>
    <scope>NUCLEOTIDE SEQUENCE [LARGE SCALE GENOMIC DNA]</scope>
    <source>
        <strain evidence="8">IBRC-M 10761</strain>
    </source>
</reference>
<evidence type="ECO:0000256" key="4">
    <source>
        <dbReference type="SAM" id="Coils"/>
    </source>
</evidence>
<feature type="transmembrane region" description="Helical" evidence="5">
    <location>
        <begin position="344"/>
        <end position="363"/>
    </location>
</feature>
<dbReference type="AlphaFoldDB" id="A0A1H6Z9A9"/>
<name>A0A1H6Z9A9_9BACT</name>
<organism evidence="7 8">
    <name type="scientific">Cyclobacterium xiamenense</name>
    <dbReference type="NCBI Taxonomy" id="1297121"/>
    <lineage>
        <taxon>Bacteria</taxon>
        <taxon>Pseudomonadati</taxon>
        <taxon>Bacteroidota</taxon>
        <taxon>Cytophagia</taxon>
        <taxon>Cytophagales</taxon>
        <taxon>Cyclobacteriaceae</taxon>
        <taxon>Cyclobacterium</taxon>
    </lineage>
</organism>
<evidence type="ECO:0000256" key="5">
    <source>
        <dbReference type="SAM" id="Phobius"/>
    </source>
</evidence>
<dbReference type="SMART" id="SM00387">
    <property type="entry name" value="HATPase_c"/>
    <property type="match status" value="1"/>
</dbReference>
<dbReference type="SUPFAM" id="SSF47384">
    <property type="entry name" value="Homodimeric domain of signal transducing histidine kinase"/>
    <property type="match status" value="1"/>
</dbReference>
<dbReference type="CDD" id="cd00082">
    <property type="entry name" value="HisKA"/>
    <property type="match status" value="1"/>
</dbReference>
<keyword evidence="5" id="KW-0812">Transmembrane</keyword>